<dbReference type="AlphaFoldDB" id="A0A0F9WKU6"/>
<dbReference type="Proteomes" id="UP000034350">
    <property type="component" value="Unassembled WGS sequence"/>
</dbReference>
<evidence type="ECO:0000313" key="1">
    <source>
        <dbReference type="EMBL" id="KKO73738.1"/>
    </source>
</evidence>
<organism evidence="1 2">
    <name type="scientific">Vairimorpha ceranae</name>
    <dbReference type="NCBI Taxonomy" id="40302"/>
    <lineage>
        <taxon>Eukaryota</taxon>
        <taxon>Fungi</taxon>
        <taxon>Fungi incertae sedis</taxon>
        <taxon>Microsporidia</taxon>
        <taxon>Nosematidae</taxon>
        <taxon>Vairimorpha</taxon>
    </lineage>
</organism>
<protein>
    <submittedName>
        <fullName evidence="1">Uncharacterized protein</fullName>
    </submittedName>
</protein>
<dbReference type="VEuPathDB" id="MicrosporidiaDB:AAJ76_2660002044"/>
<sequence>MCIKNSEIQANINKHIIFLNHVYTDQRLFCNPNTKEFDCLKPISFLHAKL</sequence>
<dbReference type="RefSeq" id="XP_024329480.1">
    <property type="nucleotide sequence ID" value="XM_024474858.1"/>
</dbReference>
<comment type="caution">
    <text evidence="1">The sequence shown here is derived from an EMBL/GenBank/DDBJ whole genome shotgun (WGS) entry which is preliminary data.</text>
</comment>
<dbReference type="EMBL" id="JPQZ01000265">
    <property type="protein sequence ID" value="KKO73738.1"/>
    <property type="molecule type" value="Genomic_DNA"/>
</dbReference>
<accession>A0A0F9WKU6</accession>
<name>A0A0F9WKU6_9MICR</name>
<reference evidence="1 2" key="1">
    <citation type="journal article" date="2015" name="Environ. Microbiol.">
        <title>Genome analyses suggest the presence of polyploidy and recent human-driven expansions in eight global populations of the honeybee pathogen Nosema ceranae.</title>
        <authorList>
            <person name="Pelin A."/>
            <person name="Selman M."/>
            <person name="Aris-Brosou S."/>
            <person name="Farinelli L."/>
            <person name="Corradi N."/>
        </authorList>
    </citation>
    <scope>NUCLEOTIDE SEQUENCE [LARGE SCALE GENOMIC DNA]</scope>
    <source>
        <strain evidence="1 2">PA08 1199</strain>
    </source>
</reference>
<gene>
    <name evidence="1" type="ORF">AAJ76_2660002044</name>
</gene>
<dbReference type="GeneID" id="36319786"/>
<proteinExistence type="predicted"/>
<evidence type="ECO:0000313" key="2">
    <source>
        <dbReference type="Proteomes" id="UP000034350"/>
    </source>
</evidence>
<keyword evidence="2" id="KW-1185">Reference proteome</keyword>